<name>W2MTD2_PHYNI</name>
<protein>
    <submittedName>
        <fullName evidence="1">Uncharacterized protein</fullName>
    </submittedName>
</protein>
<reference evidence="1" key="1">
    <citation type="submission" date="2013-11" db="EMBL/GenBank/DDBJ databases">
        <title>The Genome Sequence of Phytophthora parasitica IAC_01/95.</title>
        <authorList>
            <consortium name="The Broad Institute Genomics Platform"/>
            <person name="Russ C."/>
            <person name="Tyler B."/>
            <person name="Panabieres F."/>
            <person name="Shan W."/>
            <person name="Tripathy S."/>
            <person name="Grunwald N."/>
            <person name="Machado M."/>
            <person name="Johnson C.S."/>
            <person name="Arredondo F."/>
            <person name="Hong C."/>
            <person name="Coffey M."/>
            <person name="Young S.K."/>
            <person name="Zeng Q."/>
            <person name="Gargeya S."/>
            <person name="Fitzgerald M."/>
            <person name="Abouelleil A."/>
            <person name="Alvarado L."/>
            <person name="Chapman S.B."/>
            <person name="Gainer-Dewar J."/>
            <person name="Goldberg J."/>
            <person name="Griggs A."/>
            <person name="Gujja S."/>
            <person name="Hansen M."/>
            <person name="Howarth C."/>
            <person name="Imamovic A."/>
            <person name="Ireland A."/>
            <person name="Larimer J."/>
            <person name="McCowan C."/>
            <person name="Murphy C."/>
            <person name="Pearson M."/>
            <person name="Poon T.W."/>
            <person name="Priest M."/>
            <person name="Roberts A."/>
            <person name="Saif S."/>
            <person name="Shea T."/>
            <person name="Sykes S."/>
            <person name="Wortman J."/>
            <person name="Nusbaum C."/>
            <person name="Birren B."/>
        </authorList>
    </citation>
    <scope>NUCLEOTIDE SEQUENCE [LARGE SCALE GENOMIC DNA]</scope>
    <source>
        <strain evidence="1">IAC_01/95</strain>
    </source>
</reference>
<sequence length="105" mass="12014">MLECSDEFEADVCTWGFVIFKTASTVRMLRRRNFRWELLLVATTRLYMTVVTMTDSAHVRRGASCSLRNCRSNSYPSAEIPVAPSWLVSSSRTECMNTRRSIVPV</sequence>
<accession>W2MTD2</accession>
<dbReference type="EMBL" id="KI694506">
    <property type="protein sequence ID" value="ETM39642.1"/>
    <property type="molecule type" value="Genomic_DNA"/>
</dbReference>
<proteinExistence type="predicted"/>
<gene>
    <name evidence="1" type="ORF">L914_14216</name>
</gene>
<dbReference type="Proteomes" id="UP000054532">
    <property type="component" value="Unassembled WGS sequence"/>
</dbReference>
<dbReference type="AlphaFoldDB" id="W2MTD2"/>
<organism evidence="1">
    <name type="scientific">Phytophthora nicotianae</name>
    <name type="common">Potato buckeye rot agent</name>
    <name type="synonym">Phytophthora parasitica</name>
    <dbReference type="NCBI Taxonomy" id="4792"/>
    <lineage>
        <taxon>Eukaryota</taxon>
        <taxon>Sar</taxon>
        <taxon>Stramenopiles</taxon>
        <taxon>Oomycota</taxon>
        <taxon>Peronosporomycetes</taxon>
        <taxon>Peronosporales</taxon>
        <taxon>Peronosporaceae</taxon>
        <taxon>Phytophthora</taxon>
    </lineage>
</organism>
<evidence type="ECO:0000313" key="1">
    <source>
        <dbReference type="EMBL" id="ETM39642.1"/>
    </source>
</evidence>